<organism evidence="3 4">
    <name type="scientific">Agromyces terreus</name>
    <dbReference type="NCBI Taxonomy" id="424795"/>
    <lineage>
        <taxon>Bacteria</taxon>
        <taxon>Bacillati</taxon>
        <taxon>Actinomycetota</taxon>
        <taxon>Actinomycetes</taxon>
        <taxon>Micrococcales</taxon>
        <taxon>Microbacteriaceae</taxon>
        <taxon>Agromyces</taxon>
    </lineage>
</organism>
<feature type="compositionally biased region" description="Low complexity" evidence="1">
    <location>
        <begin position="68"/>
        <end position="105"/>
    </location>
</feature>
<dbReference type="AlphaFoldDB" id="A0A9X2H0G2"/>
<evidence type="ECO:0000313" key="4">
    <source>
        <dbReference type="Proteomes" id="UP001139722"/>
    </source>
</evidence>
<evidence type="ECO:0000313" key="3">
    <source>
        <dbReference type="EMBL" id="MCP2370921.1"/>
    </source>
</evidence>
<evidence type="ECO:0000256" key="1">
    <source>
        <dbReference type="SAM" id="MobiDB-lite"/>
    </source>
</evidence>
<proteinExistence type="predicted"/>
<dbReference type="OrthoDB" id="4592765at2"/>
<feature type="transmembrane region" description="Helical" evidence="2">
    <location>
        <begin position="675"/>
        <end position="693"/>
    </location>
</feature>
<comment type="caution">
    <text evidence="3">The sequence shown here is derived from an EMBL/GenBank/DDBJ whole genome shotgun (WGS) entry which is preliminary data.</text>
</comment>
<sequence length="698" mass="72240">MAKRVCETCGAVNEAAARFCHACDAYLGWDSGGATLDGEPLTGHVPTIVEPSEPSEPGEPDRAEPPESDAAAEPGDAAASGAAAASAGPAAAGDAAASAGPAASAPTSTTEPRGTTPARMEAPEAVLDVAEATLAPGAPVTVGMRLTNPSSIVDGYRIEPVSPPQWLEFAHEDAHLMPGQELAVALELGVRDGTLVAAQRVALTLRISSLAEPDLRTDVAIQLTVPPLGPSATLEVRPSLIRLEDHAAGEFTVRLDNRAANFPQTVRLTAADAEGLVRFAFAPDVVTVPAGQVVELAVDFSAPEPEPGRELSRQITVEAGNDAGRAAVPLTLVQRTSAIPVEQPVRVRIEPSALRIEHGGTVDFDVLIDHRGGHLPATVTLAARDPSRTIGFSFSTDRIVVEPGAVVRVRGRLAAPPPPRGETAQHAFSVVASDGTQDVEAMGTVERSSPPEPILTAALRIDPPSQLIVNESRAAFEVAVDNRRGVEPLGVSLQGASDDGTASLVLTPDQLVVPAGAVSVARLVVDAPRPPPNESATRRMRVIATDGVRTIEAQTALTQATSDRRPTVGRVLVIIGGLLVIVGALAEWFAGFTPFLPSIELIGALARNEVFLGDVSLTEPAIRTLVFAFAALMLLGLVGSSGRLTRASAVLIVLITVAWLIFLAVVAVVPALGLGLPLVWIGAVLGFAGGVLARRRPV</sequence>
<feature type="transmembrane region" description="Helical" evidence="2">
    <location>
        <begin position="650"/>
        <end position="669"/>
    </location>
</feature>
<keyword evidence="4" id="KW-1185">Reference proteome</keyword>
<protein>
    <submittedName>
        <fullName evidence="3">Uncharacterized protein</fullName>
    </submittedName>
</protein>
<dbReference type="Proteomes" id="UP001139722">
    <property type="component" value="Unassembled WGS sequence"/>
</dbReference>
<feature type="region of interest" description="Disordered" evidence="1">
    <location>
        <begin position="37"/>
        <end position="119"/>
    </location>
</feature>
<name>A0A9X2H0G2_9MICO</name>
<reference evidence="3" key="1">
    <citation type="submission" date="2022-06" db="EMBL/GenBank/DDBJ databases">
        <title>Sequencing the genomes of 1000 actinobacteria strains.</title>
        <authorList>
            <person name="Klenk H.-P."/>
        </authorList>
    </citation>
    <scope>NUCLEOTIDE SEQUENCE</scope>
    <source>
        <strain evidence="3">DSM 22016</strain>
    </source>
</reference>
<gene>
    <name evidence="3" type="ORF">BJ978_001597</name>
</gene>
<dbReference type="RefSeq" id="WP_156999302.1">
    <property type="nucleotide sequence ID" value="NZ_BAAANU010000011.1"/>
</dbReference>
<feature type="transmembrane region" description="Helical" evidence="2">
    <location>
        <begin position="621"/>
        <end position="638"/>
    </location>
</feature>
<accession>A0A9X2H0G2</accession>
<dbReference type="EMBL" id="JAMZDY010000001">
    <property type="protein sequence ID" value="MCP2370921.1"/>
    <property type="molecule type" value="Genomic_DNA"/>
</dbReference>
<feature type="transmembrane region" description="Helical" evidence="2">
    <location>
        <begin position="571"/>
        <end position="590"/>
    </location>
</feature>
<keyword evidence="2" id="KW-0812">Transmembrane</keyword>
<keyword evidence="2" id="KW-1133">Transmembrane helix</keyword>
<keyword evidence="2" id="KW-0472">Membrane</keyword>
<evidence type="ECO:0000256" key="2">
    <source>
        <dbReference type="SAM" id="Phobius"/>
    </source>
</evidence>